<dbReference type="EMBL" id="JBHLZU010000034">
    <property type="protein sequence ID" value="MFB9909415.1"/>
    <property type="molecule type" value="Genomic_DNA"/>
</dbReference>
<accession>A0ABV6A8A5</accession>
<dbReference type="RefSeq" id="WP_377862330.1">
    <property type="nucleotide sequence ID" value="NZ_JBHLZU010000034.1"/>
</dbReference>
<evidence type="ECO:0008006" key="3">
    <source>
        <dbReference type="Google" id="ProtNLM"/>
    </source>
</evidence>
<proteinExistence type="predicted"/>
<evidence type="ECO:0000313" key="2">
    <source>
        <dbReference type="Proteomes" id="UP001589693"/>
    </source>
</evidence>
<name>A0ABV6A8A5_9PSEU</name>
<sequence>MTGTELIVDTARPSLLTTGPSLPTRELVAESLGLRVGHAEGTLPLSLNEVLLGRPEGSTAKAGRVRPFLAGGARFWWLGPAETGSTALDAAVGLDGHRVGWPSRAVEAGVVHALELIAARPWAMALVTTYVTTFALATRPDGEKGQITSCSLPDFPLCVFLSPRAFVHIPPLSVSRTESARLAAENIYHEAVHQSVNHSLLTRDLLAPSYSSATSPKIPIYWRSGAGNAARNREWELDRVLHAAAVYCHLLRWRHAELTDPTSGVEHRSFVARAAAESIGALTTLCDALVEHIGHFTPEGALTVGRIVEASNNRGALLRLTLDSLETGLLEV</sequence>
<gene>
    <name evidence="1" type="ORF">ACFFQA_36235</name>
</gene>
<evidence type="ECO:0000313" key="1">
    <source>
        <dbReference type="EMBL" id="MFB9909415.1"/>
    </source>
</evidence>
<comment type="caution">
    <text evidence="1">The sequence shown here is derived from an EMBL/GenBank/DDBJ whole genome shotgun (WGS) entry which is preliminary data.</text>
</comment>
<protein>
    <recommendedName>
        <fullName evidence="3">HEXXH motif domain-containing protein</fullName>
    </recommendedName>
</protein>
<keyword evidence="2" id="KW-1185">Reference proteome</keyword>
<dbReference type="Proteomes" id="UP001589693">
    <property type="component" value="Unassembled WGS sequence"/>
</dbReference>
<organism evidence="1 2">
    <name type="scientific">Allokutzneria oryzae</name>
    <dbReference type="NCBI Taxonomy" id="1378989"/>
    <lineage>
        <taxon>Bacteria</taxon>
        <taxon>Bacillati</taxon>
        <taxon>Actinomycetota</taxon>
        <taxon>Actinomycetes</taxon>
        <taxon>Pseudonocardiales</taxon>
        <taxon>Pseudonocardiaceae</taxon>
        <taxon>Allokutzneria</taxon>
    </lineage>
</organism>
<reference evidence="1 2" key="1">
    <citation type="submission" date="2024-09" db="EMBL/GenBank/DDBJ databases">
        <authorList>
            <person name="Sun Q."/>
            <person name="Mori K."/>
        </authorList>
    </citation>
    <scope>NUCLEOTIDE SEQUENCE [LARGE SCALE GENOMIC DNA]</scope>
    <source>
        <strain evidence="1 2">TBRC 7907</strain>
    </source>
</reference>